<dbReference type="Proteomes" id="UP000030693">
    <property type="component" value="Unassembled WGS sequence"/>
</dbReference>
<feature type="region of interest" description="Disordered" evidence="1">
    <location>
        <begin position="77"/>
        <end position="138"/>
    </location>
</feature>
<name>A0A058ZAP7_FONAL</name>
<feature type="compositionally biased region" description="Pro residues" evidence="1">
    <location>
        <begin position="193"/>
        <end position="212"/>
    </location>
</feature>
<feature type="compositionally biased region" description="Pro residues" evidence="1">
    <location>
        <begin position="439"/>
        <end position="463"/>
    </location>
</feature>
<keyword evidence="2" id="KW-1133">Transmembrane helix</keyword>
<dbReference type="EMBL" id="KB932204">
    <property type="protein sequence ID" value="KCV70502.1"/>
    <property type="molecule type" value="Genomic_DNA"/>
</dbReference>
<feature type="region of interest" description="Disordered" evidence="1">
    <location>
        <begin position="399"/>
        <end position="469"/>
    </location>
</feature>
<dbReference type="RefSeq" id="XP_009495018.1">
    <property type="nucleotide sequence ID" value="XM_009496743.1"/>
</dbReference>
<feature type="transmembrane region" description="Helical" evidence="2">
    <location>
        <begin position="638"/>
        <end position="658"/>
    </location>
</feature>
<evidence type="ECO:0000313" key="3">
    <source>
        <dbReference type="EMBL" id="KCV70502.1"/>
    </source>
</evidence>
<evidence type="ECO:0000256" key="2">
    <source>
        <dbReference type="SAM" id="Phobius"/>
    </source>
</evidence>
<proteinExistence type="predicted"/>
<feature type="region of interest" description="Disordered" evidence="1">
    <location>
        <begin position="189"/>
        <end position="217"/>
    </location>
</feature>
<sequence length="661" mass="67890">MASIKRLWKSSSVRTRAWSLRLDDLAEAEPGREFLPHGVNGARQSAQEARASAAAASVAIEARIDLGKNVVIFVDHRPAGPDTGGPPAAGEALSPRPPPLPPPPPVALGVSSATQRRRPGPRPGPSPPPAAAPGPGIITDTERTAAAAAAAAVAAVVTGTLSKTAPSDVVAAFHQYMLAMRSLFVAAEDAPPAESPPPAGPSIPAEPAPSDPGGPSDAAPPASYVLVWNLGLLHYLDFGGRFRFVIRRPVYGPSVDTPAPTLQPSAAAVPCLARGHFSGGAACSLLLAAHSPYLRRLPARELQRLLAASSCTGGGSDPGHPWPPGLADICRCPCACPPAGPGAPAFLPGLDSAGGSLPPLSGPLFGACPLCQPFEREVQAYAPSLVAAATTATRMPSTASCAQVAPGPAHRRDVTTDSLLPVTRPCGPSRELSILRAPASPPLPPPPAGSPAPPPPPGDPGPMLPIGSGPVAGSHATALDGDLHPCLFGCPRMRCLFATLHQPRGSGSPVAVCSCFDARQRARLRGGPPAPLANVDPDPDADPVPEIVISLPDSYLHEQLAPAPAPEATDAWKRSRDLEAFLSGPETSDRLQQPTAPASYVSHDCVLVVGISKTRLIIDGLDADTGLPAPRASSRGRLAIRITSIVLAFLALCAFYWYNFL</sequence>
<organism evidence="3">
    <name type="scientific">Fonticula alba</name>
    <name type="common">Slime mold</name>
    <dbReference type="NCBI Taxonomy" id="691883"/>
    <lineage>
        <taxon>Eukaryota</taxon>
        <taxon>Rotosphaerida</taxon>
        <taxon>Fonticulaceae</taxon>
        <taxon>Fonticula</taxon>
    </lineage>
</organism>
<dbReference type="AlphaFoldDB" id="A0A058ZAP7"/>
<feature type="compositionally biased region" description="Pro residues" evidence="1">
    <location>
        <begin position="121"/>
        <end position="132"/>
    </location>
</feature>
<accession>A0A058ZAP7</accession>
<keyword evidence="2" id="KW-0472">Membrane</keyword>
<evidence type="ECO:0000313" key="4">
    <source>
        <dbReference type="Proteomes" id="UP000030693"/>
    </source>
</evidence>
<keyword evidence="4" id="KW-1185">Reference proteome</keyword>
<feature type="compositionally biased region" description="Pro residues" evidence="1">
    <location>
        <begin position="95"/>
        <end position="106"/>
    </location>
</feature>
<reference evidence="3" key="1">
    <citation type="submission" date="2013-04" db="EMBL/GenBank/DDBJ databases">
        <title>The Genome Sequence of Fonticula alba ATCC 38817.</title>
        <authorList>
            <consortium name="The Broad Institute Genomics Platform"/>
            <person name="Russ C."/>
            <person name="Cuomo C."/>
            <person name="Burger G."/>
            <person name="Gray M.W."/>
            <person name="Holland P.W.H."/>
            <person name="King N."/>
            <person name="Lang F.B.F."/>
            <person name="Roger A.J."/>
            <person name="Ruiz-Trillo I."/>
            <person name="Brown M."/>
            <person name="Walker B."/>
            <person name="Young S."/>
            <person name="Zeng Q."/>
            <person name="Gargeya S."/>
            <person name="Fitzgerald M."/>
            <person name="Haas B."/>
            <person name="Abouelleil A."/>
            <person name="Allen A.W."/>
            <person name="Alvarado L."/>
            <person name="Arachchi H.M."/>
            <person name="Berlin A.M."/>
            <person name="Chapman S.B."/>
            <person name="Gainer-Dewar J."/>
            <person name="Goldberg J."/>
            <person name="Griggs A."/>
            <person name="Gujja S."/>
            <person name="Hansen M."/>
            <person name="Howarth C."/>
            <person name="Imamovic A."/>
            <person name="Ireland A."/>
            <person name="Larimer J."/>
            <person name="McCowan C."/>
            <person name="Murphy C."/>
            <person name="Pearson M."/>
            <person name="Poon T.W."/>
            <person name="Priest M."/>
            <person name="Roberts A."/>
            <person name="Saif S."/>
            <person name="Shea T."/>
            <person name="Sisk P."/>
            <person name="Sykes S."/>
            <person name="Wortman J."/>
            <person name="Nusbaum C."/>
            <person name="Birren B."/>
        </authorList>
    </citation>
    <scope>NUCLEOTIDE SEQUENCE [LARGE SCALE GENOMIC DNA]</scope>
    <source>
        <strain evidence="3">ATCC 38817</strain>
    </source>
</reference>
<evidence type="ECO:0000256" key="1">
    <source>
        <dbReference type="SAM" id="MobiDB-lite"/>
    </source>
</evidence>
<dbReference type="GeneID" id="20527568"/>
<gene>
    <name evidence="3" type="ORF">H696_02843</name>
</gene>
<protein>
    <submittedName>
        <fullName evidence="3">Uncharacterized protein</fullName>
    </submittedName>
</protein>
<keyword evidence="2" id="KW-0812">Transmembrane</keyword>